<reference evidence="7" key="1">
    <citation type="journal article" date="2014" name="Front. Microbiol.">
        <title>High frequency of phylogenetically diverse reductive dehalogenase-homologous genes in deep subseafloor sedimentary metagenomes.</title>
        <authorList>
            <person name="Kawai M."/>
            <person name="Futagami T."/>
            <person name="Toyoda A."/>
            <person name="Takaki Y."/>
            <person name="Nishi S."/>
            <person name="Hori S."/>
            <person name="Arai W."/>
            <person name="Tsubouchi T."/>
            <person name="Morono Y."/>
            <person name="Uchiyama I."/>
            <person name="Ito T."/>
            <person name="Fujiyama A."/>
            <person name="Inagaki F."/>
            <person name="Takami H."/>
        </authorList>
    </citation>
    <scope>NUCLEOTIDE SEQUENCE</scope>
    <source>
        <strain evidence="7">Expedition CK06-06</strain>
    </source>
</reference>
<comment type="subcellular location">
    <subcellularLocation>
        <location evidence="1">Membrane</location>
        <topology evidence="1">Multi-pass membrane protein</topology>
    </subcellularLocation>
</comment>
<keyword evidence="3 5" id="KW-1133">Transmembrane helix</keyword>
<accession>X1ADA1</accession>
<evidence type="ECO:0000256" key="1">
    <source>
        <dbReference type="ARBA" id="ARBA00004141"/>
    </source>
</evidence>
<protein>
    <recommendedName>
        <fullName evidence="6">ABC transmembrane type-1 domain-containing protein</fullName>
    </recommendedName>
</protein>
<dbReference type="GO" id="GO:0055085">
    <property type="term" value="P:transmembrane transport"/>
    <property type="evidence" value="ECO:0007669"/>
    <property type="project" value="InterPro"/>
</dbReference>
<organism evidence="7">
    <name type="scientific">marine sediment metagenome</name>
    <dbReference type="NCBI Taxonomy" id="412755"/>
    <lineage>
        <taxon>unclassified sequences</taxon>
        <taxon>metagenomes</taxon>
        <taxon>ecological metagenomes</taxon>
    </lineage>
</organism>
<keyword evidence="2 5" id="KW-0812">Transmembrane</keyword>
<feature type="non-terminal residue" evidence="7">
    <location>
        <position position="143"/>
    </location>
</feature>
<dbReference type="CDD" id="cd06261">
    <property type="entry name" value="TM_PBP2"/>
    <property type="match status" value="1"/>
</dbReference>
<dbReference type="Pfam" id="PF00528">
    <property type="entry name" value="BPD_transp_1"/>
    <property type="match status" value="1"/>
</dbReference>
<dbReference type="EMBL" id="BART01004420">
    <property type="protein sequence ID" value="GAG70648.1"/>
    <property type="molecule type" value="Genomic_DNA"/>
</dbReference>
<evidence type="ECO:0000256" key="4">
    <source>
        <dbReference type="ARBA" id="ARBA00023136"/>
    </source>
</evidence>
<dbReference type="PROSITE" id="PS50928">
    <property type="entry name" value="ABC_TM1"/>
    <property type="match status" value="1"/>
</dbReference>
<dbReference type="PANTHER" id="PTHR43759:SF1">
    <property type="entry name" value="GLUCOSE IMPORT SYSTEM PERMEASE PROTEIN GLCT"/>
    <property type="match status" value="1"/>
</dbReference>
<comment type="caution">
    <text evidence="7">The sequence shown here is derived from an EMBL/GenBank/DDBJ whole genome shotgun (WGS) entry which is preliminary data.</text>
</comment>
<feature type="transmembrane region" description="Helical" evidence="5">
    <location>
        <begin position="6"/>
        <end position="21"/>
    </location>
</feature>
<dbReference type="PANTHER" id="PTHR43759">
    <property type="entry name" value="TREHALOSE TRANSPORT SYSTEM PERMEASE PROTEIN SUGA"/>
    <property type="match status" value="1"/>
</dbReference>
<evidence type="ECO:0000259" key="6">
    <source>
        <dbReference type="PROSITE" id="PS50928"/>
    </source>
</evidence>
<sequence length="143" mass="15719">MSGAVGIEFLLGLGIALLFFGEAKSKNFVMPIILLPMMVAPVIVGYMWRLLYQVQTGPFNYILGFLGLGPYEWTSNVSTALPSIIIADVWQWTPFVALVSLAGLSALPQELFEAAEIDGASSWQRLIYVTLPMLRRVIAIVLV</sequence>
<dbReference type="SUPFAM" id="SSF161098">
    <property type="entry name" value="MetI-like"/>
    <property type="match status" value="1"/>
</dbReference>
<keyword evidence="4 5" id="KW-0472">Membrane</keyword>
<feature type="domain" description="ABC transmembrane type-1" evidence="6">
    <location>
        <begin position="1"/>
        <end position="143"/>
    </location>
</feature>
<feature type="transmembrane region" description="Helical" evidence="5">
    <location>
        <begin position="28"/>
        <end position="48"/>
    </location>
</feature>
<dbReference type="AlphaFoldDB" id="X1ADA1"/>
<gene>
    <name evidence="7" type="ORF">S01H4_11106</name>
</gene>
<evidence type="ECO:0000256" key="2">
    <source>
        <dbReference type="ARBA" id="ARBA00022692"/>
    </source>
</evidence>
<dbReference type="InterPro" id="IPR052730">
    <property type="entry name" value="Sugar_ABC_transporter"/>
</dbReference>
<dbReference type="Gene3D" id="1.10.3720.10">
    <property type="entry name" value="MetI-like"/>
    <property type="match status" value="1"/>
</dbReference>
<evidence type="ECO:0000256" key="3">
    <source>
        <dbReference type="ARBA" id="ARBA00022989"/>
    </source>
</evidence>
<dbReference type="InterPro" id="IPR035906">
    <property type="entry name" value="MetI-like_sf"/>
</dbReference>
<dbReference type="GO" id="GO:0016020">
    <property type="term" value="C:membrane"/>
    <property type="evidence" value="ECO:0007669"/>
    <property type="project" value="UniProtKB-SubCell"/>
</dbReference>
<evidence type="ECO:0000256" key="5">
    <source>
        <dbReference type="SAM" id="Phobius"/>
    </source>
</evidence>
<proteinExistence type="predicted"/>
<name>X1ADA1_9ZZZZ</name>
<dbReference type="InterPro" id="IPR000515">
    <property type="entry name" value="MetI-like"/>
</dbReference>
<evidence type="ECO:0000313" key="7">
    <source>
        <dbReference type="EMBL" id="GAG70648.1"/>
    </source>
</evidence>